<accession>A0A931C958</accession>
<feature type="transmembrane region" description="Helical" evidence="7">
    <location>
        <begin position="149"/>
        <end position="171"/>
    </location>
</feature>
<evidence type="ECO:0000256" key="3">
    <source>
        <dbReference type="ARBA" id="ARBA00022475"/>
    </source>
</evidence>
<evidence type="ECO:0000313" key="9">
    <source>
        <dbReference type="EMBL" id="MBG0563672.1"/>
    </source>
</evidence>
<evidence type="ECO:0000256" key="5">
    <source>
        <dbReference type="ARBA" id="ARBA00022989"/>
    </source>
</evidence>
<dbReference type="EMBL" id="JADQTO010000008">
    <property type="protein sequence ID" value="MBG0563672.1"/>
    <property type="molecule type" value="Genomic_DNA"/>
</dbReference>
<gene>
    <name evidence="9" type="ORF">I4J89_19695</name>
</gene>
<dbReference type="InterPro" id="IPR035906">
    <property type="entry name" value="MetI-like_sf"/>
</dbReference>
<dbReference type="PROSITE" id="PS50928">
    <property type="entry name" value="ABC_TM1"/>
    <property type="match status" value="1"/>
</dbReference>
<dbReference type="RefSeq" id="WP_196415439.1">
    <property type="nucleotide sequence ID" value="NZ_JADQTO010000008.1"/>
</dbReference>
<dbReference type="PANTHER" id="PTHR32243">
    <property type="entry name" value="MALTOSE TRANSPORT SYSTEM PERMEASE-RELATED"/>
    <property type="match status" value="1"/>
</dbReference>
<dbReference type="CDD" id="cd06261">
    <property type="entry name" value="TM_PBP2"/>
    <property type="match status" value="1"/>
</dbReference>
<feature type="transmembrane region" description="Helical" evidence="7">
    <location>
        <begin position="115"/>
        <end position="137"/>
    </location>
</feature>
<dbReference type="InterPro" id="IPR050901">
    <property type="entry name" value="BP-dep_ABC_trans_perm"/>
</dbReference>
<feature type="transmembrane region" description="Helical" evidence="7">
    <location>
        <begin position="192"/>
        <end position="214"/>
    </location>
</feature>
<reference evidence="9" key="1">
    <citation type="submission" date="2020-11" db="EMBL/GenBank/DDBJ databases">
        <title>Isolation and identification of active actinomycetes.</title>
        <authorList>
            <person name="Sun X."/>
        </authorList>
    </citation>
    <scope>NUCLEOTIDE SEQUENCE</scope>
    <source>
        <strain evidence="9">NEAU-A11</strain>
    </source>
</reference>
<organism evidence="9 10">
    <name type="scientific">Actinoplanes aureus</name>
    <dbReference type="NCBI Taxonomy" id="2792083"/>
    <lineage>
        <taxon>Bacteria</taxon>
        <taxon>Bacillati</taxon>
        <taxon>Actinomycetota</taxon>
        <taxon>Actinomycetes</taxon>
        <taxon>Micromonosporales</taxon>
        <taxon>Micromonosporaceae</taxon>
        <taxon>Actinoplanes</taxon>
    </lineage>
</organism>
<dbReference type="Gene3D" id="1.10.3720.10">
    <property type="entry name" value="MetI-like"/>
    <property type="match status" value="1"/>
</dbReference>
<dbReference type="InterPro" id="IPR000515">
    <property type="entry name" value="MetI-like"/>
</dbReference>
<dbReference type="Pfam" id="PF00528">
    <property type="entry name" value="BPD_transp_1"/>
    <property type="match status" value="1"/>
</dbReference>
<keyword evidence="4 7" id="KW-0812">Transmembrane</keyword>
<feature type="domain" description="ABC transmembrane type-1" evidence="8">
    <location>
        <begin position="80"/>
        <end position="270"/>
    </location>
</feature>
<name>A0A931C958_9ACTN</name>
<comment type="caution">
    <text evidence="9">The sequence shown here is derived from an EMBL/GenBank/DDBJ whole genome shotgun (WGS) entry which is preliminary data.</text>
</comment>
<evidence type="ECO:0000259" key="8">
    <source>
        <dbReference type="PROSITE" id="PS50928"/>
    </source>
</evidence>
<keyword evidence="5 7" id="KW-1133">Transmembrane helix</keyword>
<keyword evidence="2 7" id="KW-0813">Transport</keyword>
<dbReference type="GO" id="GO:0005886">
    <property type="term" value="C:plasma membrane"/>
    <property type="evidence" value="ECO:0007669"/>
    <property type="project" value="UniProtKB-SubCell"/>
</dbReference>
<feature type="transmembrane region" description="Helical" evidence="7">
    <location>
        <begin position="248"/>
        <end position="270"/>
    </location>
</feature>
<keyword evidence="6 7" id="KW-0472">Membrane</keyword>
<dbReference type="AlphaFoldDB" id="A0A931C958"/>
<proteinExistence type="inferred from homology"/>
<evidence type="ECO:0000256" key="2">
    <source>
        <dbReference type="ARBA" id="ARBA00022448"/>
    </source>
</evidence>
<evidence type="ECO:0000256" key="6">
    <source>
        <dbReference type="ARBA" id="ARBA00023136"/>
    </source>
</evidence>
<dbReference type="SUPFAM" id="SSF161098">
    <property type="entry name" value="MetI-like"/>
    <property type="match status" value="1"/>
</dbReference>
<dbReference type="Proteomes" id="UP000598146">
    <property type="component" value="Unassembled WGS sequence"/>
</dbReference>
<evidence type="ECO:0000256" key="1">
    <source>
        <dbReference type="ARBA" id="ARBA00004651"/>
    </source>
</evidence>
<feature type="transmembrane region" description="Helical" evidence="7">
    <location>
        <begin position="75"/>
        <end position="103"/>
    </location>
</feature>
<evidence type="ECO:0000256" key="4">
    <source>
        <dbReference type="ARBA" id="ARBA00022692"/>
    </source>
</evidence>
<dbReference type="PANTHER" id="PTHR32243:SF18">
    <property type="entry name" value="INNER MEMBRANE ABC TRANSPORTER PERMEASE PROTEIN YCJP"/>
    <property type="match status" value="1"/>
</dbReference>
<comment type="similarity">
    <text evidence="7">Belongs to the binding-protein-dependent transport system permease family.</text>
</comment>
<dbReference type="GO" id="GO:0055085">
    <property type="term" value="P:transmembrane transport"/>
    <property type="evidence" value="ECO:0007669"/>
    <property type="project" value="InterPro"/>
</dbReference>
<comment type="subcellular location">
    <subcellularLocation>
        <location evidence="1 7">Cell membrane</location>
        <topology evidence="1 7">Multi-pass membrane protein</topology>
    </subcellularLocation>
</comment>
<protein>
    <submittedName>
        <fullName evidence="9">Carbohydrate ABC transporter permease</fullName>
    </submittedName>
</protein>
<evidence type="ECO:0000256" key="7">
    <source>
        <dbReference type="RuleBase" id="RU363032"/>
    </source>
</evidence>
<feature type="transmembrane region" description="Helical" evidence="7">
    <location>
        <begin position="20"/>
        <end position="40"/>
    </location>
</feature>
<evidence type="ECO:0000313" key="10">
    <source>
        <dbReference type="Proteomes" id="UP000598146"/>
    </source>
</evidence>
<keyword evidence="3" id="KW-1003">Cell membrane</keyword>
<sequence length="285" mass="31134">MARHDEGVVTVGRSRIGTFFANTTGIVFGLLMLFPVYWVLNTAFKPTNEVQSFTPTFLPENPTLDNFKSALGEELFLPAMVNGLIITAMAVAAALVVGFLAALAIARFAFYGRKAIILVVLAVQLVPFLALLIPLFLMMQRAQLTNSLIGVALVYLVLLLPYTVWTLRGFISGIPRELDEAAMIDGCSRPQVFWRIILPLTGPGLVATSIYGFIQAWNEFIIINTLNSPQKQNLMAWLLYNQTERGTAWGPLMAGAIITSIPVVVFFLLIQRNIATGLTAGAVKG</sequence>
<keyword evidence="10" id="KW-1185">Reference proteome</keyword>